<gene>
    <name evidence="1" type="ORF">OXX778_LOCUS15926</name>
</gene>
<name>A0A814G3M1_9BILA</name>
<reference evidence="1" key="1">
    <citation type="submission" date="2021-02" db="EMBL/GenBank/DDBJ databases">
        <authorList>
            <person name="Nowell W R."/>
        </authorList>
    </citation>
    <scope>NUCLEOTIDE SEQUENCE</scope>
    <source>
        <strain evidence="1">Ploen Becks lab</strain>
    </source>
</reference>
<dbReference type="Proteomes" id="UP000663879">
    <property type="component" value="Unassembled WGS sequence"/>
</dbReference>
<proteinExistence type="predicted"/>
<dbReference type="OrthoDB" id="10387874at2759"/>
<dbReference type="EMBL" id="CAJNOC010003628">
    <property type="protein sequence ID" value="CAF0991320.1"/>
    <property type="molecule type" value="Genomic_DNA"/>
</dbReference>
<evidence type="ECO:0000313" key="1">
    <source>
        <dbReference type="EMBL" id="CAF0991320.1"/>
    </source>
</evidence>
<dbReference type="AlphaFoldDB" id="A0A814G3M1"/>
<organism evidence="1 2">
    <name type="scientific">Brachionus calyciflorus</name>
    <dbReference type="NCBI Taxonomy" id="104777"/>
    <lineage>
        <taxon>Eukaryota</taxon>
        <taxon>Metazoa</taxon>
        <taxon>Spiralia</taxon>
        <taxon>Gnathifera</taxon>
        <taxon>Rotifera</taxon>
        <taxon>Eurotatoria</taxon>
        <taxon>Monogononta</taxon>
        <taxon>Pseudotrocha</taxon>
        <taxon>Ploima</taxon>
        <taxon>Brachionidae</taxon>
        <taxon>Brachionus</taxon>
    </lineage>
</organism>
<protein>
    <submittedName>
        <fullName evidence="1">Uncharacterized protein</fullName>
    </submittedName>
</protein>
<comment type="caution">
    <text evidence="1">The sequence shown here is derived from an EMBL/GenBank/DDBJ whole genome shotgun (WGS) entry which is preliminary data.</text>
</comment>
<sequence>MSSQTLKFEILSIDKNDLETKSLNQVQKLVEKRLNNLNTGDLVIMSSYDRIKHKTEHLSEAKFHLVYSVNSEKCLADLKSIPDIYNLAIPLEITKNLAESNPKINIIKSYTQLYNLGLKEYKNCFNSIELDFKTHLEYLPDDLNLDPVILNHGSLFYFFTPPADLNNNTAFIKIDENFYAFLNKNRLESYLETMEIETEIEIGEDGLNESINLDSSQVLDESCIPEKERDHEVEDFAKQFKKIYENDFRIYLKNLKPNEPLNATSLPQKKYNKETYDEDSGESVTLVFYFEKLDLDENGNINLVETSSFDKTEKCFFSPFLCKDYGPYFKTNLLCSFYNVGRSKNQEAQNFFLDLPIDLYNLIE</sequence>
<evidence type="ECO:0000313" key="2">
    <source>
        <dbReference type="Proteomes" id="UP000663879"/>
    </source>
</evidence>
<keyword evidence="2" id="KW-1185">Reference proteome</keyword>
<accession>A0A814G3M1</accession>